<keyword evidence="2" id="KW-1185">Reference proteome</keyword>
<sequence>MSVTIVSKVVQSVQFVQGVAMGSSEGSINVETSGCSELRQAGYLALIQAHQHHLRHSLWTQLAQSTHLFIEDQPAIIKQGSRAV</sequence>
<organism evidence="1 2">
    <name type="scientific">Cotesia glomerata</name>
    <name type="common">Lepidopteran parasitic wasp</name>
    <name type="synonym">Apanteles glomeratus</name>
    <dbReference type="NCBI Taxonomy" id="32391"/>
    <lineage>
        <taxon>Eukaryota</taxon>
        <taxon>Metazoa</taxon>
        <taxon>Ecdysozoa</taxon>
        <taxon>Arthropoda</taxon>
        <taxon>Hexapoda</taxon>
        <taxon>Insecta</taxon>
        <taxon>Pterygota</taxon>
        <taxon>Neoptera</taxon>
        <taxon>Endopterygota</taxon>
        <taxon>Hymenoptera</taxon>
        <taxon>Apocrita</taxon>
        <taxon>Ichneumonoidea</taxon>
        <taxon>Braconidae</taxon>
        <taxon>Microgastrinae</taxon>
        <taxon>Cotesia</taxon>
    </lineage>
</organism>
<comment type="caution">
    <text evidence="1">The sequence shown here is derived from an EMBL/GenBank/DDBJ whole genome shotgun (WGS) entry which is preliminary data.</text>
</comment>
<dbReference type="Proteomes" id="UP000826195">
    <property type="component" value="Unassembled WGS sequence"/>
</dbReference>
<name>A0AAV7IRS8_COTGL</name>
<proteinExistence type="predicted"/>
<evidence type="ECO:0000313" key="2">
    <source>
        <dbReference type="Proteomes" id="UP000826195"/>
    </source>
</evidence>
<reference evidence="1 2" key="1">
    <citation type="journal article" date="2021" name="J. Hered.">
        <title>A chromosome-level genome assembly of the parasitoid wasp, Cotesia glomerata (Hymenoptera: Braconidae).</title>
        <authorList>
            <person name="Pinto B.J."/>
            <person name="Weis J.J."/>
            <person name="Gamble T."/>
            <person name="Ode P.J."/>
            <person name="Paul R."/>
            <person name="Zaspel J.M."/>
        </authorList>
    </citation>
    <scope>NUCLEOTIDE SEQUENCE [LARGE SCALE GENOMIC DNA]</scope>
    <source>
        <strain evidence="1">CgM1</strain>
    </source>
</reference>
<dbReference type="AlphaFoldDB" id="A0AAV7IRS8"/>
<gene>
    <name evidence="1" type="ORF">KQX54_020365</name>
</gene>
<evidence type="ECO:0000313" key="1">
    <source>
        <dbReference type="EMBL" id="KAH0555609.1"/>
    </source>
</evidence>
<dbReference type="EMBL" id="JAHXZJ010001119">
    <property type="protein sequence ID" value="KAH0555609.1"/>
    <property type="molecule type" value="Genomic_DNA"/>
</dbReference>
<accession>A0AAV7IRS8</accession>
<protein>
    <submittedName>
        <fullName evidence="1">Uncharacterized protein</fullName>
    </submittedName>
</protein>